<dbReference type="InterPro" id="IPR002052">
    <property type="entry name" value="DNA_methylase_N6_adenine_CS"/>
</dbReference>
<dbReference type="PRINTS" id="PR00508">
    <property type="entry name" value="S21N4MTFRASE"/>
</dbReference>
<organism evidence="6 7">
    <name type="scientific">Mycolicibacterium mageritense</name>
    <name type="common">Mycobacterium mageritense</name>
    <dbReference type="NCBI Taxonomy" id="53462"/>
    <lineage>
        <taxon>Bacteria</taxon>
        <taxon>Bacillati</taxon>
        <taxon>Actinomycetota</taxon>
        <taxon>Actinomycetes</taxon>
        <taxon>Mycobacteriales</taxon>
        <taxon>Mycobacteriaceae</taxon>
        <taxon>Mycolicibacterium</taxon>
    </lineage>
</organism>
<keyword evidence="3" id="KW-0808">Transferase</keyword>
<evidence type="ECO:0000256" key="2">
    <source>
        <dbReference type="ARBA" id="ARBA00022603"/>
    </source>
</evidence>
<evidence type="ECO:0000313" key="6">
    <source>
        <dbReference type="EMBL" id="BDY33142.1"/>
    </source>
</evidence>
<dbReference type="Pfam" id="PF01555">
    <property type="entry name" value="N6_N4_Mtase"/>
    <property type="match status" value="1"/>
</dbReference>
<evidence type="ECO:0000256" key="3">
    <source>
        <dbReference type="ARBA" id="ARBA00022679"/>
    </source>
</evidence>
<dbReference type="InterPro" id="IPR002941">
    <property type="entry name" value="DNA_methylase_N4/N6"/>
</dbReference>
<dbReference type="AlphaFoldDB" id="A0AAI8U2T8"/>
<feature type="domain" description="NACHT-associated inactive Restriction Endonuclease 1 sensor" evidence="5">
    <location>
        <begin position="452"/>
        <end position="551"/>
    </location>
</feature>
<dbReference type="SUPFAM" id="SSF53335">
    <property type="entry name" value="S-adenosyl-L-methionine-dependent methyltransferases"/>
    <property type="match status" value="1"/>
</dbReference>
<evidence type="ECO:0000259" key="5">
    <source>
        <dbReference type="Pfam" id="PF22722"/>
    </source>
</evidence>
<dbReference type="InterPro" id="IPR001091">
    <property type="entry name" value="RM_Methyltransferase"/>
</dbReference>
<sequence length="584" mass="65424">MWFGIGTSSLRLLLGNFQECCGERVNRLYFGDNLEVLGEHVENESVDLVYLDPPFNSNRNYSVIFGRNRAEDESAAQIQAFEDTWKWTHTTEVLIGDLSNTAPTRVADALSAYYTLLGESEALAYLVNMTPRLLQLYRVLKPTGSLYLHCDPTMSHYLKVLLDAVFDVRYFRNEVVWKRTNSHNSAKRWGPQHDTLLFYTKSDAYTWNRTFQEYDRSYIQEKFVWDDPRGKYQDVALTGPGIRAGDSGKPWRGIDPTNSGRHWQPPSLMYDYYEELTGESLAGLPVQERLDRADDLGLIHWPKKRGGQPRFKQFVHISPGAPVQDMIVDIDPINSQAAERLGYPTQKPITLMERIITASSNPGDVVLDPFCGCGTTVDAAQRLSRNWIGIDITYLAVDVIAKRLRHTFGDAVFDTIKVDGIPKDLGGARALFDRSPLEFETWAVTMVNAEPNRRQVGDKGVDGIARFPLGGRGQIGKLVVSVKGGKTINPAMVRELSGAMDARKAQMGVLITMASATRGVTDAINHGGVFTHPANGQKYPRLQHITVADLLKKKRPQVPPTFLPYIAAQQQPVTLEQTTLFDTA</sequence>
<keyword evidence="2" id="KW-0489">Methyltransferase</keyword>
<evidence type="ECO:0000259" key="4">
    <source>
        <dbReference type="Pfam" id="PF01555"/>
    </source>
</evidence>
<dbReference type="PANTHER" id="PTHR13370">
    <property type="entry name" value="RNA METHYLASE-RELATED"/>
    <property type="match status" value="1"/>
</dbReference>
<reference evidence="6" key="1">
    <citation type="submission" date="2023-03" db="EMBL/GenBank/DDBJ databases">
        <title>Draft genome sequence of a Mycolicibacterium mageritense strain H4_3_1 isolated from a hybrid biological-inorganic system reactor.</title>
        <authorList>
            <person name="Feng X."/>
            <person name="Kazama D."/>
            <person name="Sato K."/>
            <person name="Kobayashi H."/>
        </authorList>
    </citation>
    <scope>NUCLEOTIDE SEQUENCE</scope>
    <source>
        <strain evidence="6">H4_3_1</strain>
    </source>
</reference>
<dbReference type="EMBL" id="AP027452">
    <property type="protein sequence ID" value="BDY33142.1"/>
    <property type="molecule type" value="Genomic_DNA"/>
</dbReference>
<dbReference type="Pfam" id="PF22722">
    <property type="entry name" value="NA-iREase1"/>
    <property type="match status" value="1"/>
</dbReference>
<dbReference type="InterPro" id="IPR054557">
    <property type="entry name" value="NA-iREase1_dom"/>
</dbReference>
<dbReference type="GO" id="GO:0008170">
    <property type="term" value="F:N-methyltransferase activity"/>
    <property type="evidence" value="ECO:0007669"/>
    <property type="project" value="InterPro"/>
</dbReference>
<feature type="domain" description="DNA methylase N-4/N-6" evidence="4">
    <location>
        <begin position="46"/>
        <end position="398"/>
    </location>
</feature>
<dbReference type="REBASE" id="699845">
    <property type="entry name" value="M.MmaH431ORF7117P"/>
</dbReference>
<dbReference type="GO" id="GO:0003677">
    <property type="term" value="F:DNA binding"/>
    <property type="evidence" value="ECO:0007669"/>
    <property type="project" value="InterPro"/>
</dbReference>
<dbReference type="Proteomes" id="UP001241092">
    <property type="component" value="Chromosome"/>
</dbReference>
<dbReference type="Gene3D" id="3.40.1350.10">
    <property type="match status" value="1"/>
</dbReference>
<comment type="similarity">
    <text evidence="1">Belongs to the N(4)/N(6)-methyltransferase family.</text>
</comment>
<accession>A0AAI8U2T8</accession>
<evidence type="ECO:0000256" key="1">
    <source>
        <dbReference type="ARBA" id="ARBA00006594"/>
    </source>
</evidence>
<gene>
    <name evidence="6" type="ORF">hbim_07117</name>
</gene>
<dbReference type="InterPro" id="IPR011856">
    <property type="entry name" value="tRNA_endonuc-like_dom_sf"/>
</dbReference>
<protein>
    <recommendedName>
        <fullName evidence="8">Site-specific DNA-methyltransferase</fullName>
    </recommendedName>
</protein>
<name>A0AAI8U2T8_MYCME</name>
<dbReference type="Gene3D" id="3.40.50.150">
    <property type="entry name" value="Vaccinia Virus protein VP39"/>
    <property type="match status" value="1"/>
</dbReference>
<dbReference type="InterPro" id="IPR029063">
    <property type="entry name" value="SAM-dependent_MTases_sf"/>
</dbReference>
<evidence type="ECO:0008006" key="8">
    <source>
        <dbReference type="Google" id="ProtNLM"/>
    </source>
</evidence>
<dbReference type="PANTHER" id="PTHR13370:SF3">
    <property type="entry name" value="TRNA (GUANINE(10)-N2)-METHYLTRANSFERASE HOMOLOG"/>
    <property type="match status" value="1"/>
</dbReference>
<proteinExistence type="inferred from homology"/>
<dbReference type="GO" id="GO:0032259">
    <property type="term" value="P:methylation"/>
    <property type="evidence" value="ECO:0007669"/>
    <property type="project" value="UniProtKB-KW"/>
</dbReference>
<dbReference type="GO" id="GO:0005737">
    <property type="term" value="C:cytoplasm"/>
    <property type="evidence" value="ECO:0007669"/>
    <property type="project" value="TreeGrafter"/>
</dbReference>
<dbReference type="PROSITE" id="PS00092">
    <property type="entry name" value="N6_MTASE"/>
    <property type="match status" value="1"/>
</dbReference>
<evidence type="ECO:0000313" key="7">
    <source>
        <dbReference type="Proteomes" id="UP001241092"/>
    </source>
</evidence>